<keyword evidence="6" id="KW-0472">Membrane</keyword>
<evidence type="ECO:0000256" key="2">
    <source>
        <dbReference type="ARBA" id="ARBA00022676"/>
    </source>
</evidence>
<keyword evidence="5" id="KW-1133">Transmembrane helix</keyword>
<evidence type="ECO:0000256" key="7">
    <source>
        <dbReference type="ARBA" id="ARBA00023316"/>
    </source>
</evidence>
<dbReference type="InterPro" id="IPR005150">
    <property type="entry name" value="Cellulose_synth"/>
</dbReference>
<dbReference type="EMBL" id="SDMP01000016">
    <property type="protein sequence ID" value="RYR01726.1"/>
    <property type="molecule type" value="Genomic_DNA"/>
</dbReference>
<name>A0A444YIF9_ARAHY</name>
<dbReference type="GO" id="GO:0071555">
    <property type="term" value="P:cell wall organization"/>
    <property type="evidence" value="ECO:0007669"/>
    <property type="project" value="UniProtKB-KW"/>
</dbReference>
<evidence type="ECO:0000256" key="4">
    <source>
        <dbReference type="ARBA" id="ARBA00022692"/>
    </source>
</evidence>
<gene>
    <name evidence="9" type="ORF">Ahy_B06g080588</name>
</gene>
<keyword evidence="4" id="KW-0812">Transmembrane</keyword>
<dbReference type="AlphaFoldDB" id="A0A444YIF9"/>
<dbReference type="GO" id="GO:0030244">
    <property type="term" value="P:cellulose biosynthetic process"/>
    <property type="evidence" value="ECO:0007669"/>
    <property type="project" value="InterPro"/>
</dbReference>
<dbReference type="Proteomes" id="UP000289738">
    <property type="component" value="Chromosome B06"/>
</dbReference>
<keyword evidence="2" id="KW-0328">Glycosyltransferase</keyword>
<evidence type="ECO:0000256" key="6">
    <source>
        <dbReference type="ARBA" id="ARBA00023136"/>
    </source>
</evidence>
<keyword evidence="7" id="KW-0961">Cell wall biogenesis/degradation</keyword>
<dbReference type="GO" id="GO:0012505">
    <property type="term" value="C:endomembrane system"/>
    <property type="evidence" value="ECO:0007669"/>
    <property type="project" value="UniProtKB-SubCell"/>
</dbReference>
<comment type="subcellular location">
    <subcellularLocation>
        <location evidence="1">Endomembrane system</location>
    </subcellularLocation>
</comment>
<proteinExistence type="predicted"/>
<dbReference type="PANTHER" id="PTHR13301">
    <property type="entry name" value="X-BOX TRANSCRIPTION FACTOR-RELATED"/>
    <property type="match status" value="1"/>
</dbReference>
<comment type="caution">
    <text evidence="9">The sequence shown here is derived from an EMBL/GenBank/DDBJ whole genome shotgun (WGS) entry which is preliminary data.</text>
</comment>
<evidence type="ECO:0000256" key="3">
    <source>
        <dbReference type="ARBA" id="ARBA00022679"/>
    </source>
</evidence>
<evidence type="ECO:0000256" key="1">
    <source>
        <dbReference type="ARBA" id="ARBA00004308"/>
    </source>
</evidence>
<evidence type="ECO:0000313" key="9">
    <source>
        <dbReference type="EMBL" id="RYR01726.1"/>
    </source>
</evidence>
<dbReference type="STRING" id="3818.A0A444YIF9"/>
<keyword evidence="3" id="KW-0808">Transferase</keyword>
<evidence type="ECO:0008006" key="11">
    <source>
        <dbReference type="Google" id="ProtNLM"/>
    </source>
</evidence>
<dbReference type="Pfam" id="PF03552">
    <property type="entry name" value="Cellulose_synt"/>
    <property type="match status" value="1"/>
</dbReference>
<dbReference type="GO" id="GO:0016020">
    <property type="term" value="C:membrane"/>
    <property type="evidence" value="ECO:0007669"/>
    <property type="project" value="InterPro"/>
</dbReference>
<feature type="region of interest" description="Disordered" evidence="8">
    <location>
        <begin position="97"/>
        <end position="118"/>
    </location>
</feature>
<dbReference type="GO" id="GO:0016760">
    <property type="term" value="F:cellulose synthase (UDP-forming) activity"/>
    <property type="evidence" value="ECO:0007669"/>
    <property type="project" value="InterPro"/>
</dbReference>
<protein>
    <recommendedName>
        <fullName evidence="11">Cellulose synthase-like protein</fullName>
    </recommendedName>
</protein>
<evidence type="ECO:0000256" key="8">
    <source>
        <dbReference type="SAM" id="MobiDB-lite"/>
    </source>
</evidence>
<accession>A0A444YIF9</accession>
<evidence type="ECO:0000313" key="10">
    <source>
        <dbReference type="Proteomes" id="UP000289738"/>
    </source>
</evidence>
<evidence type="ECO:0000256" key="5">
    <source>
        <dbReference type="ARBA" id="ARBA00022989"/>
    </source>
</evidence>
<organism evidence="9 10">
    <name type="scientific">Arachis hypogaea</name>
    <name type="common">Peanut</name>
    <dbReference type="NCBI Taxonomy" id="3818"/>
    <lineage>
        <taxon>Eukaryota</taxon>
        <taxon>Viridiplantae</taxon>
        <taxon>Streptophyta</taxon>
        <taxon>Embryophyta</taxon>
        <taxon>Tracheophyta</taxon>
        <taxon>Spermatophyta</taxon>
        <taxon>Magnoliopsida</taxon>
        <taxon>eudicotyledons</taxon>
        <taxon>Gunneridae</taxon>
        <taxon>Pentapetalae</taxon>
        <taxon>rosids</taxon>
        <taxon>fabids</taxon>
        <taxon>Fabales</taxon>
        <taxon>Fabaceae</taxon>
        <taxon>Papilionoideae</taxon>
        <taxon>50 kb inversion clade</taxon>
        <taxon>dalbergioids sensu lato</taxon>
        <taxon>Dalbergieae</taxon>
        <taxon>Pterocarpus clade</taxon>
        <taxon>Arachis</taxon>
    </lineage>
</organism>
<keyword evidence="10" id="KW-1185">Reference proteome</keyword>
<reference evidence="9 10" key="1">
    <citation type="submission" date="2019-01" db="EMBL/GenBank/DDBJ databases">
        <title>Sequencing of cultivated peanut Arachis hypogaea provides insights into genome evolution and oil improvement.</title>
        <authorList>
            <person name="Chen X."/>
        </authorList>
    </citation>
    <scope>NUCLEOTIDE SEQUENCE [LARGE SCALE GENOMIC DNA]</scope>
    <source>
        <strain evidence="10">cv. Fuhuasheng</strain>
        <tissue evidence="9">Leaves</tissue>
    </source>
</reference>
<sequence length="271" mass="30251">MWLFCLPHHTFYANYTFSPKSQTIRLSTFHSPSKTLQIAEQTGEPRRPVCAATLNRGRRTGNGNDLIAALKDGAWLSLNTPLSPPPSPSELRLRSELKAKERSRQKAAAAPLYSRGRRHPRVAAHPNLRNQPQAPQRVTGNTANITGRILTIQCTELEPQQQFDTSNKLIKSLKHNFTPDLVNSGKALPDEETLLLASCNYETNTKWGQEIGFLYGTVCEDVHTEFMLNCNGRNSVFCDPAKPQFLRNSTTNLNELLIQGTRWGSGLLDIG</sequence>